<dbReference type="InterPro" id="IPR007492">
    <property type="entry name" value="LytTR_DNA-bd_dom"/>
</dbReference>
<keyword evidence="1" id="KW-0597">Phosphoprotein</keyword>
<evidence type="ECO:0000256" key="1">
    <source>
        <dbReference type="PROSITE-ProRule" id="PRU00169"/>
    </source>
</evidence>
<accession>A0A5C7FY42</accession>
<comment type="caution">
    <text evidence="4">The sequence shown here is derived from an EMBL/GenBank/DDBJ whole genome shotgun (WGS) entry which is preliminary data.</text>
</comment>
<dbReference type="SMART" id="SM00448">
    <property type="entry name" value="REC"/>
    <property type="match status" value="1"/>
</dbReference>
<dbReference type="AlphaFoldDB" id="A0A5C7FY42"/>
<evidence type="ECO:0000259" key="3">
    <source>
        <dbReference type="PROSITE" id="PS50930"/>
    </source>
</evidence>
<dbReference type="GO" id="GO:0000156">
    <property type="term" value="F:phosphorelay response regulator activity"/>
    <property type="evidence" value="ECO:0007669"/>
    <property type="project" value="InterPro"/>
</dbReference>
<reference evidence="4 5" key="1">
    <citation type="submission" date="2019-08" db="EMBL/GenBank/DDBJ databases">
        <title>Lewinella sp. strain SSH13 Genome sequencing and assembly.</title>
        <authorList>
            <person name="Kim I."/>
        </authorList>
    </citation>
    <scope>NUCLEOTIDE SEQUENCE [LARGE SCALE GENOMIC DNA]</scope>
    <source>
        <strain evidence="4 5">SSH13</strain>
    </source>
</reference>
<proteinExistence type="predicted"/>
<protein>
    <submittedName>
        <fullName evidence="4">Response regulator transcription factor</fullName>
    </submittedName>
</protein>
<dbReference type="EMBL" id="VOXD01000010">
    <property type="protein sequence ID" value="TXF89950.1"/>
    <property type="molecule type" value="Genomic_DNA"/>
</dbReference>
<dbReference type="InterPro" id="IPR011006">
    <property type="entry name" value="CheY-like_superfamily"/>
</dbReference>
<dbReference type="PROSITE" id="PS50110">
    <property type="entry name" value="RESPONSE_REGULATORY"/>
    <property type="match status" value="1"/>
</dbReference>
<evidence type="ECO:0000313" key="4">
    <source>
        <dbReference type="EMBL" id="TXF89950.1"/>
    </source>
</evidence>
<dbReference type="PANTHER" id="PTHR37299">
    <property type="entry name" value="TRANSCRIPTIONAL REGULATOR-RELATED"/>
    <property type="match status" value="1"/>
</dbReference>
<dbReference type="PANTHER" id="PTHR37299:SF1">
    <property type="entry name" value="STAGE 0 SPORULATION PROTEIN A HOMOLOG"/>
    <property type="match status" value="1"/>
</dbReference>
<dbReference type="InterPro" id="IPR001789">
    <property type="entry name" value="Sig_transdc_resp-reg_receiver"/>
</dbReference>
<name>A0A5C7FY42_9BACT</name>
<dbReference type="OrthoDB" id="1646880at2"/>
<dbReference type="Proteomes" id="UP000321907">
    <property type="component" value="Unassembled WGS sequence"/>
</dbReference>
<dbReference type="SMART" id="SM00850">
    <property type="entry name" value="LytTR"/>
    <property type="match status" value="1"/>
</dbReference>
<organism evidence="4 5">
    <name type="scientific">Neolewinella aurantiaca</name>
    <dbReference type="NCBI Taxonomy" id="2602767"/>
    <lineage>
        <taxon>Bacteria</taxon>
        <taxon>Pseudomonadati</taxon>
        <taxon>Bacteroidota</taxon>
        <taxon>Saprospiria</taxon>
        <taxon>Saprospirales</taxon>
        <taxon>Lewinellaceae</taxon>
        <taxon>Neolewinella</taxon>
    </lineage>
</organism>
<dbReference type="RefSeq" id="WP_147930270.1">
    <property type="nucleotide sequence ID" value="NZ_VOXD01000010.1"/>
</dbReference>
<dbReference type="Pfam" id="PF04397">
    <property type="entry name" value="LytTR"/>
    <property type="match status" value="1"/>
</dbReference>
<dbReference type="Gene3D" id="3.40.50.2300">
    <property type="match status" value="1"/>
</dbReference>
<feature type="domain" description="Response regulatory" evidence="2">
    <location>
        <begin position="7"/>
        <end position="120"/>
    </location>
</feature>
<evidence type="ECO:0000313" key="5">
    <source>
        <dbReference type="Proteomes" id="UP000321907"/>
    </source>
</evidence>
<keyword evidence="5" id="KW-1185">Reference proteome</keyword>
<dbReference type="InterPro" id="IPR046947">
    <property type="entry name" value="LytR-like"/>
</dbReference>
<dbReference type="SUPFAM" id="SSF52172">
    <property type="entry name" value="CheY-like"/>
    <property type="match status" value="1"/>
</dbReference>
<feature type="modified residue" description="4-aspartylphosphate" evidence="1">
    <location>
        <position position="59"/>
    </location>
</feature>
<dbReference type="PROSITE" id="PS50930">
    <property type="entry name" value="HTH_LYTTR"/>
    <property type="match status" value="1"/>
</dbReference>
<sequence length="257" mass="29538">MRKEKLKSIVVDDEASSRENILILLEEFCPDVNVAGVASSVKKAAELIEDENPQLVFLDIQLGTETAFTLLEQLNEISFEIIFVTAYDRFAIRAFEFMAISYLLKPIDVDKLTQAVDSAVKRVGVKSFHVSMEEMVQQVRNFNRKQHKIALSTEKGYEMVHINEITYCVANGSYTNFHFKSGSTITVSKNLKYYERLLEDYDFFRSHTTALINLLYVKRIDRSDGGSLVMEDDCMLPVSKARRKELEALIKEKRRLI</sequence>
<gene>
    <name evidence="4" type="ORF">FUA23_08305</name>
</gene>
<feature type="domain" description="HTH LytTR-type" evidence="3">
    <location>
        <begin position="149"/>
        <end position="252"/>
    </location>
</feature>
<dbReference type="Gene3D" id="2.40.50.1020">
    <property type="entry name" value="LytTr DNA-binding domain"/>
    <property type="match status" value="1"/>
</dbReference>
<evidence type="ECO:0000259" key="2">
    <source>
        <dbReference type="PROSITE" id="PS50110"/>
    </source>
</evidence>
<dbReference type="Pfam" id="PF00072">
    <property type="entry name" value="Response_reg"/>
    <property type="match status" value="1"/>
</dbReference>
<dbReference type="GO" id="GO:0003677">
    <property type="term" value="F:DNA binding"/>
    <property type="evidence" value="ECO:0007669"/>
    <property type="project" value="InterPro"/>
</dbReference>